<evidence type="ECO:0000313" key="2">
    <source>
        <dbReference type="EMBL" id="TRY93203.1"/>
    </source>
</evidence>
<name>A0A553QT99_9TELE</name>
<evidence type="ECO:0000313" key="3">
    <source>
        <dbReference type="Proteomes" id="UP000316079"/>
    </source>
</evidence>
<sequence length="167" mass="18454">MESNGIEGNQTDALLSKVDEMVFEHGVYSNINFQDAERRIQIEERFIMKSREKEMKEGLKKLEEDFSGEALDKETSKYKERLQTECREKAELVMSEKLGFTLRLVDYAIAMGKGAFLGAILGFAVGNEGMAIGAAVGAGLGGVVGGAVNALWRYLSISFPNVFRENT</sequence>
<keyword evidence="3" id="KW-1185">Reference proteome</keyword>
<keyword evidence="1" id="KW-1133">Transmembrane helix</keyword>
<keyword evidence="1" id="KW-0812">Transmembrane</keyword>
<keyword evidence="1" id="KW-0472">Membrane</keyword>
<reference evidence="2 3" key="1">
    <citation type="journal article" date="2019" name="Sci. Data">
        <title>Hybrid genome assembly and annotation of Danionella translucida.</title>
        <authorList>
            <person name="Kadobianskyi M."/>
            <person name="Schulze L."/>
            <person name="Schuelke M."/>
            <person name="Judkewitz B."/>
        </authorList>
    </citation>
    <scope>NUCLEOTIDE SEQUENCE [LARGE SCALE GENOMIC DNA]</scope>
    <source>
        <strain evidence="2 3">Bolton</strain>
    </source>
</reference>
<feature type="transmembrane region" description="Helical" evidence="1">
    <location>
        <begin position="131"/>
        <end position="152"/>
    </location>
</feature>
<organism evidence="2 3">
    <name type="scientific">Danionella cerebrum</name>
    <dbReference type="NCBI Taxonomy" id="2873325"/>
    <lineage>
        <taxon>Eukaryota</taxon>
        <taxon>Metazoa</taxon>
        <taxon>Chordata</taxon>
        <taxon>Craniata</taxon>
        <taxon>Vertebrata</taxon>
        <taxon>Euteleostomi</taxon>
        <taxon>Actinopterygii</taxon>
        <taxon>Neopterygii</taxon>
        <taxon>Teleostei</taxon>
        <taxon>Ostariophysi</taxon>
        <taxon>Cypriniformes</taxon>
        <taxon>Danionidae</taxon>
        <taxon>Danioninae</taxon>
        <taxon>Danionella</taxon>
    </lineage>
</organism>
<proteinExistence type="predicted"/>
<dbReference type="STRING" id="623744.A0A553QT99"/>
<accession>A0A553QT99</accession>
<protein>
    <submittedName>
        <fullName evidence="2">Uncharacterized protein</fullName>
    </submittedName>
</protein>
<feature type="transmembrane region" description="Helical" evidence="1">
    <location>
        <begin position="104"/>
        <end position="125"/>
    </location>
</feature>
<comment type="caution">
    <text evidence="2">The sequence shown here is derived from an EMBL/GenBank/DDBJ whole genome shotgun (WGS) entry which is preliminary data.</text>
</comment>
<dbReference type="Proteomes" id="UP000316079">
    <property type="component" value="Unassembled WGS sequence"/>
</dbReference>
<gene>
    <name evidence="2" type="ORF">DNTS_006325</name>
</gene>
<evidence type="ECO:0000256" key="1">
    <source>
        <dbReference type="SAM" id="Phobius"/>
    </source>
</evidence>
<dbReference type="EMBL" id="SRMA01025562">
    <property type="protein sequence ID" value="TRY93203.1"/>
    <property type="molecule type" value="Genomic_DNA"/>
</dbReference>
<dbReference type="OrthoDB" id="8871742at2759"/>
<dbReference type="AlphaFoldDB" id="A0A553QT99"/>